<keyword evidence="2" id="KW-1185">Reference proteome</keyword>
<dbReference type="Proteomes" id="UP000606730">
    <property type="component" value="Unassembled WGS sequence"/>
</dbReference>
<dbReference type="OrthoDB" id="7864216at2"/>
<reference evidence="1" key="1">
    <citation type="journal article" date="2014" name="Int. J. Syst. Evol. Microbiol.">
        <title>Complete genome sequence of Corynebacterium casei LMG S-19264T (=DSM 44701T), isolated from a smear-ripened cheese.</title>
        <authorList>
            <consortium name="US DOE Joint Genome Institute (JGI-PGF)"/>
            <person name="Walter F."/>
            <person name="Albersmeier A."/>
            <person name="Kalinowski J."/>
            <person name="Ruckert C."/>
        </authorList>
    </citation>
    <scope>NUCLEOTIDE SEQUENCE</scope>
    <source>
        <strain evidence="1">CGMCC 1.16012</strain>
    </source>
</reference>
<evidence type="ECO:0000313" key="2">
    <source>
        <dbReference type="Proteomes" id="UP000606730"/>
    </source>
</evidence>
<comment type="caution">
    <text evidence="1">The sequence shown here is derived from an EMBL/GenBank/DDBJ whole genome shotgun (WGS) entry which is preliminary data.</text>
</comment>
<evidence type="ECO:0000313" key="1">
    <source>
        <dbReference type="EMBL" id="GGE61776.1"/>
    </source>
</evidence>
<proteinExistence type="predicted"/>
<dbReference type="AlphaFoldDB" id="A0A917EN40"/>
<dbReference type="EMBL" id="BMKN01000003">
    <property type="protein sequence ID" value="GGE61776.1"/>
    <property type="molecule type" value="Genomic_DNA"/>
</dbReference>
<accession>A0A917EN40</accession>
<dbReference type="RefSeq" id="WP_095595352.1">
    <property type="nucleotide sequence ID" value="NZ_BMKN01000003.1"/>
</dbReference>
<gene>
    <name evidence="1" type="ORF">GCM10011517_31760</name>
</gene>
<reference evidence="1" key="2">
    <citation type="submission" date="2020-09" db="EMBL/GenBank/DDBJ databases">
        <authorList>
            <person name="Sun Q."/>
            <person name="Zhou Y."/>
        </authorList>
    </citation>
    <scope>NUCLEOTIDE SEQUENCE</scope>
    <source>
        <strain evidence="1">CGMCC 1.16012</strain>
    </source>
</reference>
<name>A0A917EN40_9RHOB</name>
<protein>
    <submittedName>
        <fullName evidence="1">Uncharacterized protein</fullName>
    </submittedName>
</protein>
<sequence length="79" mass="8792">MNRDALEKAILDAHARHDMDDLVRFYTIAGDDAEAEQDIDAACFYLTHAFVFALEAGCSEAKALNKRLAQHGRANLIEL</sequence>
<organism evidence="1 2">
    <name type="scientific">Actibacterium pelagium</name>
    <dbReference type="NCBI Taxonomy" id="2029103"/>
    <lineage>
        <taxon>Bacteria</taxon>
        <taxon>Pseudomonadati</taxon>
        <taxon>Pseudomonadota</taxon>
        <taxon>Alphaproteobacteria</taxon>
        <taxon>Rhodobacterales</taxon>
        <taxon>Roseobacteraceae</taxon>
        <taxon>Actibacterium</taxon>
    </lineage>
</organism>